<protein>
    <submittedName>
        <fullName evidence="1">Uncharacterized protein</fullName>
    </submittedName>
</protein>
<gene>
    <name evidence="1" type="ORF">ASNO1_37320</name>
</gene>
<dbReference type="EMBL" id="BTTX01000003">
    <property type="protein sequence ID" value="GMU07479.1"/>
    <property type="molecule type" value="Genomic_DNA"/>
</dbReference>
<dbReference type="Proteomes" id="UP001342631">
    <property type="component" value="Unassembled WGS sequence"/>
</dbReference>
<sequence length="80" mass="8907">MPRFVGQPIELQLTCKGRDWHVDSHAARHPQAHVLFNDSARLTMQKALLEQDGKIAGEAHDAVICAPCLMELAQDYVGKQ</sequence>
<name>A0ABQ6QTY4_9BACT</name>
<reference evidence="1 2" key="1">
    <citation type="journal article" date="2024" name="Arch. Microbiol.">
        <title>Corallococcus caeni sp. nov., a novel myxobacterium isolated from activated sludge.</title>
        <authorList>
            <person name="Tomita S."/>
            <person name="Nakai R."/>
            <person name="Kuroda K."/>
            <person name="Kurashita H."/>
            <person name="Hatamoto M."/>
            <person name="Yamaguchi T."/>
            <person name="Narihiro T."/>
        </authorList>
    </citation>
    <scope>NUCLEOTIDE SEQUENCE [LARGE SCALE GENOMIC DNA]</scope>
    <source>
        <strain evidence="1 2">NO1</strain>
    </source>
</reference>
<proteinExistence type="predicted"/>
<accession>A0ABQ6QTY4</accession>
<evidence type="ECO:0000313" key="2">
    <source>
        <dbReference type="Proteomes" id="UP001342631"/>
    </source>
</evidence>
<evidence type="ECO:0000313" key="1">
    <source>
        <dbReference type="EMBL" id="GMU07479.1"/>
    </source>
</evidence>
<organism evidence="1 2">
    <name type="scientific">Corallococcus caeni</name>
    <dbReference type="NCBI Taxonomy" id="3082388"/>
    <lineage>
        <taxon>Bacteria</taxon>
        <taxon>Pseudomonadati</taxon>
        <taxon>Myxococcota</taxon>
        <taxon>Myxococcia</taxon>
        <taxon>Myxococcales</taxon>
        <taxon>Cystobacterineae</taxon>
        <taxon>Myxococcaceae</taxon>
        <taxon>Corallococcus</taxon>
    </lineage>
</organism>
<comment type="caution">
    <text evidence="1">The sequence shown here is derived from an EMBL/GenBank/DDBJ whole genome shotgun (WGS) entry which is preliminary data.</text>
</comment>
<keyword evidence="2" id="KW-1185">Reference proteome</keyword>